<dbReference type="OrthoDB" id="9909584at2759"/>
<reference evidence="2" key="1">
    <citation type="submission" date="2022-01" db="EMBL/GenBank/DDBJ databases">
        <authorList>
            <person name="King R."/>
        </authorList>
    </citation>
    <scope>NUCLEOTIDE SEQUENCE</scope>
</reference>
<evidence type="ECO:0000313" key="2">
    <source>
        <dbReference type="EMBL" id="CAH1188773.1"/>
    </source>
</evidence>
<keyword evidence="3" id="KW-1185">Reference proteome</keyword>
<evidence type="ECO:0000259" key="1">
    <source>
        <dbReference type="PROSITE" id="PS51029"/>
    </source>
</evidence>
<evidence type="ECO:0000313" key="3">
    <source>
        <dbReference type="Proteomes" id="UP001153712"/>
    </source>
</evidence>
<dbReference type="PANTHER" id="PTHR21505">
    <property type="entry name" value="MADF DOMAIN-CONTAINING PROTEIN-RELATED"/>
    <property type="match status" value="1"/>
</dbReference>
<dbReference type="Proteomes" id="UP001153712">
    <property type="component" value="Unassembled WGS sequence"/>
</dbReference>
<dbReference type="EMBL" id="CAKJVH030000012">
    <property type="protein sequence ID" value="CAH1188773.1"/>
    <property type="molecule type" value="Genomic_DNA"/>
</dbReference>
<name>A0A9P0DVG7_PHYSR</name>
<protein>
    <recommendedName>
        <fullName evidence="1">MADF domain-containing protein</fullName>
    </recommendedName>
</protein>
<dbReference type="InterPro" id="IPR006578">
    <property type="entry name" value="MADF-dom"/>
</dbReference>
<accession>A0A9P0DVG7</accession>
<comment type="caution">
    <text evidence="2">The sequence shown here is derived from an EMBL/GenBank/DDBJ whole genome shotgun (WGS) entry which is preliminary data.</text>
</comment>
<dbReference type="SMART" id="SM00595">
    <property type="entry name" value="MADF"/>
    <property type="match status" value="1"/>
</dbReference>
<dbReference type="Pfam" id="PF10545">
    <property type="entry name" value="MADF_DNA_bdg"/>
    <property type="match status" value="1"/>
</dbReference>
<organism evidence="2 3">
    <name type="scientific">Phyllotreta striolata</name>
    <name type="common">Striped flea beetle</name>
    <name type="synonym">Crioceris striolata</name>
    <dbReference type="NCBI Taxonomy" id="444603"/>
    <lineage>
        <taxon>Eukaryota</taxon>
        <taxon>Metazoa</taxon>
        <taxon>Ecdysozoa</taxon>
        <taxon>Arthropoda</taxon>
        <taxon>Hexapoda</taxon>
        <taxon>Insecta</taxon>
        <taxon>Pterygota</taxon>
        <taxon>Neoptera</taxon>
        <taxon>Endopterygota</taxon>
        <taxon>Coleoptera</taxon>
        <taxon>Polyphaga</taxon>
        <taxon>Cucujiformia</taxon>
        <taxon>Chrysomeloidea</taxon>
        <taxon>Chrysomelidae</taxon>
        <taxon>Galerucinae</taxon>
        <taxon>Alticini</taxon>
        <taxon>Phyllotreta</taxon>
    </lineage>
</organism>
<gene>
    <name evidence="2" type="ORF">PHYEVI_LOCUS11827</name>
</gene>
<feature type="domain" description="MADF" evidence="1">
    <location>
        <begin position="9"/>
        <end position="109"/>
    </location>
</feature>
<dbReference type="PROSITE" id="PS51029">
    <property type="entry name" value="MADF"/>
    <property type="match status" value="1"/>
</dbReference>
<dbReference type="PANTHER" id="PTHR21505:SF12">
    <property type="entry name" value="MADF DOMAIN-CONTAINING PROTEIN-RELATED"/>
    <property type="match status" value="1"/>
</dbReference>
<proteinExistence type="predicted"/>
<sequence>MWSHQQVSLLIGMYRDNKCLYAPKHSLYMNRNARNEALDRIRVELLKLGLNVSVLEIKNKWNNLRNNFLAQYRKYNKANKSGAGDEEQELDRPTLWYFDQMYFKIEHCLPREAEDSLLQIKGLKENIDPNLQEMQGGQEYEVESELSHIEYYMLSEEDEEARELSKKDDDVQSIHTIKEPEVRPESSCTSVETLTRTPARRKGKLAKNEDTEFMKTASQALTHLTNTLTREQSATLSTVHQEPPNSVSTFVDYVRDQLNFLMSDENLLLETQEKILTIIWAARRKVTAKSK</sequence>
<dbReference type="AlphaFoldDB" id="A0A9P0DVG7"/>